<sequence length="27" mass="3221">MASIFYVSGIYMHVFILLCYKVTEMFN</sequence>
<protein>
    <submittedName>
        <fullName evidence="2">Uncharacterized protein</fullName>
    </submittedName>
</protein>
<name>A0A1X7UV55_AMPQE</name>
<feature type="transmembrane region" description="Helical" evidence="1">
    <location>
        <begin position="6"/>
        <end position="23"/>
    </location>
</feature>
<proteinExistence type="predicted"/>
<dbReference type="EnsemblMetazoa" id="Aqu2.1.31658_001">
    <property type="protein sequence ID" value="Aqu2.1.31658_001"/>
    <property type="gene ID" value="Aqu2.1.31658"/>
</dbReference>
<keyword evidence="1" id="KW-1133">Transmembrane helix</keyword>
<evidence type="ECO:0000256" key="1">
    <source>
        <dbReference type="SAM" id="Phobius"/>
    </source>
</evidence>
<dbReference type="AlphaFoldDB" id="A0A1X7UV55"/>
<dbReference type="InParanoid" id="A0A1X7UV55"/>
<keyword evidence="1" id="KW-0472">Membrane</keyword>
<keyword evidence="1" id="KW-0812">Transmembrane</keyword>
<accession>A0A1X7UV55</accession>
<organism evidence="2">
    <name type="scientific">Amphimedon queenslandica</name>
    <name type="common">Sponge</name>
    <dbReference type="NCBI Taxonomy" id="400682"/>
    <lineage>
        <taxon>Eukaryota</taxon>
        <taxon>Metazoa</taxon>
        <taxon>Porifera</taxon>
        <taxon>Demospongiae</taxon>
        <taxon>Heteroscleromorpha</taxon>
        <taxon>Haplosclerida</taxon>
        <taxon>Niphatidae</taxon>
        <taxon>Amphimedon</taxon>
    </lineage>
</organism>
<reference evidence="2" key="1">
    <citation type="submission" date="2017-05" db="UniProtKB">
        <authorList>
            <consortium name="EnsemblMetazoa"/>
        </authorList>
    </citation>
    <scope>IDENTIFICATION</scope>
</reference>
<evidence type="ECO:0000313" key="2">
    <source>
        <dbReference type="EnsemblMetazoa" id="Aqu2.1.31658_001"/>
    </source>
</evidence>